<gene>
    <name evidence="1" type="primary">5572451</name>
</gene>
<dbReference type="Proteomes" id="UP000008820">
    <property type="component" value="Chromosome 2"/>
</dbReference>
<organism evidence="1 2">
    <name type="scientific">Aedes aegypti</name>
    <name type="common">Yellowfever mosquito</name>
    <name type="synonym">Culex aegypti</name>
    <dbReference type="NCBI Taxonomy" id="7159"/>
    <lineage>
        <taxon>Eukaryota</taxon>
        <taxon>Metazoa</taxon>
        <taxon>Ecdysozoa</taxon>
        <taxon>Arthropoda</taxon>
        <taxon>Hexapoda</taxon>
        <taxon>Insecta</taxon>
        <taxon>Pterygota</taxon>
        <taxon>Neoptera</taxon>
        <taxon>Endopterygota</taxon>
        <taxon>Diptera</taxon>
        <taxon>Nematocera</taxon>
        <taxon>Culicoidea</taxon>
        <taxon>Culicidae</taxon>
        <taxon>Culicinae</taxon>
        <taxon>Aedini</taxon>
        <taxon>Aedes</taxon>
        <taxon>Stegomyia</taxon>
    </lineage>
</organism>
<dbReference type="GO" id="GO:0005929">
    <property type="term" value="C:cilium"/>
    <property type="evidence" value="ECO:0007669"/>
    <property type="project" value="TreeGrafter"/>
</dbReference>
<dbReference type="EnsemblMetazoa" id="AAEL001821-RB">
    <property type="protein sequence ID" value="AAEL001821-PB"/>
    <property type="gene ID" value="AAEL001821"/>
</dbReference>
<keyword evidence="2" id="KW-1185">Reference proteome</keyword>
<proteinExistence type="predicted"/>
<reference evidence="1 2" key="1">
    <citation type="submission" date="2017-06" db="EMBL/GenBank/DDBJ databases">
        <title>Aedes aegypti genome working group (AGWG) sequencing and assembly.</title>
        <authorList>
            <consortium name="Aedes aegypti Genome Working Group (AGWG)"/>
            <person name="Matthews B.J."/>
        </authorList>
    </citation>
    <scope>NUCLEOTIDE SEQUENCE [LARGE SCALE GENOMIC DNA]</scope>
    <source>
        <strain evidence="1 2">LVP_AGWG</strain>
    </source>
</reference>
<accession>A0A6I8T5J6</accession>
<sequence>MGCTPSSTAVEEESSDRNTPVRRIGNTFAGVPDDLFLVEDAVSKPVEIAPHAYQQLDEEICALESTCPGPRLLTAEAWLEHLETVFEKSDATSDLYERDLIMDVRLNEVPNGIVGMPMTEMEAAESISNRSRDDTAKVRRLALKLDIAVDPVKAARQEEFIARISRSAMALEAKSYQADTVEHCRTRIRQLRQSFIRLQALYLELDRLIAMANNGTYFSSQEQHLDEELESAREIRDRLGGVSEQWRTAGLLMRAAQKGLLQAVKYWNLVGQTSTAPEKIALALDCRSVCHGALIALEIAQAALPQVEIPFVTLRQQSAVKHGLIYMLTDMINPSRYRHTKNVLEGFQANVEKSVKWLHDTFNETLKKDFDESDQAVISIAKKLREIRKQYITQRMGYKPYVRPAMGKTDKR</sequence>
<protein>
    <submittedName>
        <fullName evidence="1">Uncharacterized protein</fullName>
    </submittedName>
</protein>
<dbReference type="PANTHER" id="PTHR21974">
    <property type="entry name" value="RE15880P"/>
    <property type="match status" value="1"/>
</dbReference>
<dbReference type="OrthoDB" id="6432391at2759"/>
<dbReference type="InParanoid" id="A0A6I8T5J6"/>
<evidence type="ECO:0000313" key="1">
    <source>
        <dbReference type="EnsemblMetazoa" id="AAEL001821-PB"/>
    </source>
</evidence>
<dbReference type="PANTHER" id="PTHR21974:SF2">
    <property type="entry name" value="RE15880P"/>
    <property type="match status" value="1"/>
</dbReference>
<reference evidence="1" key="2">
    <citation type="submission" date="2020-05" db="UniProtKB">
        <authorList>
            <consortium name="EnsemblMetazoa"/>
        </authorList>
    </citation>
    <scope>IDENTIFICATION</scope>
    <source>
        <strain evidence="1">LVP_AGWG</strain>
    </source>
</reference>
<name>A0A6I8T5J6_AEDAE</name>
<evidence type="ECO:0000313" key="2">
    <source>
        <dbReference type="Proteomes" id="UP000008820"/>
    </source>
</evidence>
<dbReference type="AlphaFoldDB" id="A0A6I8T5J6"/>